<evidence type="ECO:0000313" key="1">
    <source>
        <dbReference type="EMBL" id="CAF4865499.1"/>
    </source>
</evidence>
<dbReference type="Proteomes" id="UP000681967">
    <property type="component" value="Unassembled WGS sequence"/>
</dbReference>
<name>A0A8S3C078_9BILA</name>
<dbReference type="EMBL" id="CAJOBH010156915">
    <property type="protein sequence ID" value="CAF4865499.1"/>
    <property type="molecule type" value="Genomic_DNA"/>
</dbReference>
<organism evidence="2 3">
    <name type="scientific">Rotaria magnacalcarata</name>
    <dbReference type="NCBI Taxonomy" id="392030"/>
    <lineage>
        <taxon>Eukaryota</taxon>
        <taxon>Metazoa</taxon>
        <taxon>Spiralia</taxon>
        <taxon>Gnathifera</taxon>
        <taxon>Rotifera</taxon>
        <taxon>Eurotatoria</taxon>
        <taxon>Bdelloidea</taxon>
        <taxon>Philodinida</taxon>
        <taxon>Philodinidae</taxon>
        <taxon>Rotaria</taxon>
    </lineage>
</organism>
<feature type="non-terminal residue" evidence="2">
    <location>
        <position position="1"/>
    </location>
</feature>
<comment type="caution">
    <text evidence="2">The sequence shown here is derived from an EMBL/GenBank/DDBJ whole genome shotgun (WGS) entry which is preliminary data.</text>
</comment>
<reference evidence="2" key="1">
    <citation type="submission" date="2021-02" db="EMBL/GenBank/DDBJ databases">
        <authorList>
            <person name="Nowell W R."/>
        </authorList>
    </citation>
    <scope>NUCLEOTIDE SEQUENCE</scope>
</reference>
<evidence type="ECO:0000313" key="2">
    <source>
        <dbReference type="EMBL" id="CAF4877223.1"/>
    </source>
</evidence>
<gene>
    <name evidence="1" type="ORF">BYL167_LOCUS50739</name>
    <name evidence="2" type="ORF">BYL167_LOCUS51204</name>
</gene>
<dbReference type="EMBL" id="CAJOBH010160581">
    <property type="protein sequence ID" value="CAF4877223.1"/>
    <property type="molecule type" value="Genomic_DNA"/>
</dbReference>
<dbReference type="AlphaFoldDB" id="A0A8S3C078"/>
<protein>
    <submittedName>
        <fullName evidence="2">Uncharacterized protein</fullName>
    </submittedName>
</protein>
<proteinExistence type="predicted"/>
<feature type="non-terminal residue" evidence="2">
    <location>
        <position position="45"/>
    </location>
</feature>
<sequence length="45" mass="5283">MNWCNDDPPPYPGHEITTNSRPITTNIFFRRLSKNHEPIVRTSND</sequence>
<accession>A0A8S3C078</accession>
<evidence type="ECO:0000313" key="3">
    <source>
        <dbReference type="Proteomes" id="UP000681967"/>
    </source>
</evidence>